<feature type="compositionally biased region" description="Gly residues" evidence="1">
    <location>
        <begin position="253"/>
        <end position="263"/>
    </location>
</feature>
<keyword evidence="3" id="KW-1185">Reference proteome</keyword>
<sequence>MLCDLGTSIIGGRLRSAKPRGPSAGAGAEAPRAPSQQGPRGGRTGQGWQREPRRRAFNFGPGGRLTDDTDGSKLGLRLAKPRTVHDDALMASAERAYHTMPGPRMDLVPGAALGLMVDGFRTSLLNGFYRPSHVFIGDRPTYWDHTGTHFMYWQVDEGRWAISPRTDDGEDLFQDALRGGTRGLAFEDADNPGQWSEFFGDDWVNVYLRVTRMTEFPQPVAPAPVPHSAAPERPASPERPAPRRSSGDDRRGGGGPPRGGTNEGGDILRLLKMLGHVEEVVLLRGTKKAQLVVRFSEARDSQTACDLGKALLPGRLPEALEQMDLAKFNDAVASARPASAPAAAAAAPPAEAAEPAEVAAATAAAAAAPAARPAEEAAEGKSSSAVKAKRAARADETRKQAKVRDAMKAFVSADLSDEGAPERNDDGARVALGDDSQAAHPGGDGTGKYYCGRDLGVAAIPGSDGQCGPHGGPQCPSCLRLQEAVSKAPGRRPAAKRPRRGAAAEPRAKPRA</sequence>
<gene>
    <name evidence="2" type="ORF">PCOR1329_LOCUS51104</name>
</gene>
<reference evidence="2" key="1">
    <citation type="submission" date="2023-10" db="EMBL/GenBank/DDBJ databases">
        <authorList>
            <person name="Chen Y."/>
            <person name="Shah S."/>
            <person name="Dougan E. K."/>
            <person name="Thang M."/>
            <person name="Chan C."/>
        </authorList>
    </citation>
    <scope>NUCLEOTIDE SEQUENCE [LARGE SCALE GENOMIC DNA]</scope>
</reference>
<feature type="compositionally biased region" description="Basic and acidic residues" evidence="1">
    <location>
        <begin position="392"/>
        <end position="407"/>
    </location>
</feature>
<dbReference type="EMBL" id="CAUYUJ010016194">
    <property type="protein sequence ID" value="CAK0862769.1"/>
    <property type="molecule type" value="Genomic_DNA"/>
</dbReference>
<feature type="region of interest" description="Disordered" evidence="1">
    <location>
        <begin position="372"/>
        <end position="445"/>
    </location>
</feature>
<evidence type="ECO:0000313" key="3">
    <source>
        <dbReference type="Proteomes" id="UP001189429"/>
    </source>
</evidence>
<proteinExistence type="predicted"/>
<feature type="region of interest" description="Disordered" evidence="1">
    <location>
        <begin position="485"/>
        <end position="512"/>
    </location>
</feature>
<feature type="region of interest" description="Disordered" evidence="1">
    <location>
        <begin position="219"/>
        <end position="264"/>
    </location>
</feature>
<feature type="compositionally biased region" description="Basic residues" evidence="1">
    <location>
        <begin position="489"/>
        <end position="500"/>
    </location>
</feature>
<organism evidence="2 3">
    <name type="scientific">Prorocentrum cordatum</name>
    <dbReference type="NCBI Taxonomy" id="2364126"/>
    <lineage>
        <taxon>Eukaryota</taxon>
        <taxon>Sar</taxon>
        <taxon>Alveolata</taxon>
        <taxon>Dinophyceae</taxon>
        <taxon>Prorocentrales</taxon>
        <taxon>Prorocentraceae</taxon>
        <taxon>Prorocentrum</taxon>
    </lineage>
</organism>
<evidence type="ECO:0000256" key="1">
    <source>
        <dbReference type="SAM" id="MobiDB-lite"/>
    </source>
</evidence>
<protein>
    <submittedName>
        <fullName evidence="2">Uncharacterized protein</fullName>
    </submittedName>
</protein>
<comment type="caution">
    <text evidence="2">The sequence shown here is derived from an EMBL/GenBank/DDBJ whole genome shotgun (WGS) entry which is preliminary data.</text>
</comment>
<feature type="region of interest" description="Disordered" evidence="1">
    <location>
        <begin position="12"/>
        <end position="74"/>
    </location>
</feature>
<accession>A0ABN9US90</accession>
<dbReference type="Proteomes" id="UP001189429">
    <property type="component" value="Unassembled WGS sequence"/>
</dbReference>
<evidence type="ECO:0000313" key="2">
    <source>
        <dbReference type="EMBL" id="CAK0862769.1"/>
    </source>
</evidence>
<name>A0ABN9US90_9DINO</name>